<proteinExistence type="predicted"/>
<keyword evidence="2" id="KW-1185">Reference proteome</keyword>
<dbReference type="RefSeq" id="WP_141976445.1">
    <property type="nucleotide sequence ID" value="NZ_VFPP01000001.1"/>
</dbReference>
<name>A0A543J8W8_9PSEU</name>
<sequence>MVPINTTLDDTRDVLLDAVRAGESSTRLQAALAIGTRRDPGHVEALVARCAVEPDFFVRDMLTWALTRFPAEVTVPRLLAELDSGRSQARSQALHTLSKIADASAWPAITPAVLHDADDEVARSAWRAAVVLVPDGERARLAADLAEELGRGDRAVRLSLSRALVALDDVVEPVLRAALASADPVVRAHARATERLVLDPDAAFDPDVDEAIRVVALGPAPADGPAC</sequence>
<dbReference type="SUPFAM" id="SSF48371">
    <property type="entry name" value="ARM repeat"/>
    <property type="match status" value="1"/>
</dbReference>
<evidence type="ECO:0000313" key="1">
    <source>
        <dbReference type="EMBL" id="TQM79258.1"/>
    </source>
</evidence>
<dbReference type="EMBL" id="VFPP01000001">
    <property type="protein sequence ID" value="TQM79258.1"/>
    <property type="molecule type" value="Genomic_DNA"/>
</dbReference>
<reference evidence="1 2" key="1">
    <citation type="submission" date="2019-06" db="EMBL/GenBank/DDBJ databases">
        <title>Sequencing the genomes of 1000 actinobacteria strains.</title>
        <authorList>
            <person name="Klenk H.-P."/>
        </authorList>
    </citation>
    <scope>NUCLEOTIDE SEQUENCE [LARGE SCALE GENOMIC DNA]</scope>
    <source>
        <strain evidence="1 2">DSM 45456</strain>
    </source>
</reference>
<protein>
    <recommendedName>
        <fullName evidence="3">HEAT repeat protein</fullName>
    </recommendedName>
</protein>
<dbReference type="InterPro" id="IPR016024">
    <property type="entry name" value="ARM-type_fold"/>
</dbReference>
<gene>
    <name evidence="1" type="ORF">FHX81_1561</name>
</gene>
<dbReference type="Proteomes" id="UP000316628">
    <property type="component" value="Unassembled WGS sequence"/>
</dbReference>
<dbReference type="Gene3D" id="1.25.10.10">
    <property type="entry name" value="Leucine-rich Repeat Variant"/>
    <property type="match status" value="1"/>
</dbReference>
<dbReference type="AlphaFoldDB" id="A0A543J8W8"/>
<accession>A0A543J8W8</accession>
<dbReference type="InterPro" id="IPR011989">
    <property type="entry name" value="ARM-like"/>
</dbReference>
<organism evidence="1 2">
    <name type="scientific">Saccharothrix saharensis</name>
    <dbReference type="NCBI Taxonomy" id="571190"/>
    <lineage>
        <taxon>Bacteria</taxon>
        <taxon>Bacillati</taxon>
        <taxon>Actinomycetota</taxon>
        <taxon>Actinomycetes</taxon>
        <taxon>Pseudonocardiales</taxon>
        <taxon>Pseudonocardiaceae</taxon>
        <taxon>Saccharothrix</taxon>
    </lineage>
</organism>
<evidence type="ECO:0008006" key="3">
    <source>
        <dbReference type="Google" id="ProtNLM"/>
    </source>
</evidence>
<comment type="caution">
    <text evidence="1">The sequence shown here is derived from an EMBL/GenBank/DDBJ whole genome shotgun (WGS) entry which is preliminary data.</text>
</comment>
<evidence type="ECO:0000313" key="2">
    <source>
        <dbReference type="Proteomes" id="UP000316628"/>
    </source>
</evidence>
<dbReference type="OrthoDB" id="9134742at2"/>